<sequence>MFNLISSGKILLLLMAYRYAIFFPLTVIEGPIVTVIAGFLCSIGFFNFWLVYAIAMAGDIVGDALFYLLGRWGGERILKRGRFLWIKTEQLGRLQKHFQSHAGKIMLFGKWTQSVGAPILLAAGMARVSLKKYFFFNIIGSLPKVYIFLIIGIYFGRAYQQIDKYFGYAMLSIFFAIILIFITYLLVKRFKKNIGTEQI</sequence>
<gene>
    <name evidence="8" type="ORF">COV84_03850</name>
</gene>
<keyword evidence="2" id="KW-1003">Cell membrane</keyword>
<evidence type="ECO:0000256" key="5">
    <source>
        <dbReference type="ARBA" id="ARBA00023136"/>
    </source>
</evidence>
<feature type="domain" description="VTT" evidence="7">
    <location>
        <begin position="32"/>
        <end position="152"/>
    </location>
</feature>
<reference evidence="8 9" key="1">
    <citation type="submission" date="2017-09" db="EMBL/GenBank/DDBJ databases">
        <title>Depth-based differentiation of microbial function through sediment-hosted aquifers and enrichment of novel symbionts in the deep terrestrial subsurface.</title>
        <authorList>
            <person name="Probst A.J."/>
            <person name="Ladd B."/>
            <person name="Jarett J.K."/>
            <person name="Geller-Mcgrath D.E."/>
            <person name="Sieber C.M."/>
            <person name="Emerson J.B."/>
            <person name="Anantharaman K."/>
            <person name="Thomas B.C."/>
            <person name="Malmstrom R."/>
            <person name="Stieglmeier M."/>
            <person name="Klingl A."/>
            <person name="Woyke T."/>
            <person name="Ryan C.M."/>
            <person name="Banfield J.F."/>
        </authorList>
    </citation>
    <scope>NUCLEOTIDE SEQUENCE [LARGE SCALE GENOMIC DNA]</scope>
    <source>
        <strain evidence="8">CG11_big_fil_rev_8_21_14_0_20_40_15</strain>
    </source>
</reference>
<keyword evidence="4 6" id="KW-1133">Transmembrane helix</keyword>
<evidence type="ECO:0000313" key="8">
    <source>
        <dbReference type="EMBL" id="PIQ74949.1"/>
    </source>
</evidence>
<organism evidence="8 9">
    <name type="scientific">Candidatus Portnoybacteria bacterium CG11_big_fil_rev_8_21_14_0_20_40_15</name>
    <dbReference type="NCBI Taxonomy" id="1974817"/>
    <lineage>
        <taxon>Bacteria</taxon>
        <taxon>Candidatus Portnoyibacteriota</taxon>
    </lineage>
</organism>
<dbReference type="InterPro" id="IPR032816">
    <property type="entry name" value="VTT_dom"/>
</dbReference>
<keyword evidence="5 6" id="KW-0472">Membrane</keyword>
<feature type="transmembrane region" description="Helical" evidence="6">
    <location>
        <begin position="167"/>
        <end position="187"/>
    </location>
</feature>
<dbReference type="InterPro" id="IPR051311">
    <property type="entry name" value="DedA_domain"/>
</dbReference>
<feature type="transmembrane region" description="Helical" evidence="6">
    <location>
        <begin position="134"/>
        <end position="155"/>
    </location>
</feature>
<name>A0A2H0KS22_9BACT</name>
<dbReference type="EMBL" id="PCVO01000058">
    <property type="protein sequence ID" value="PIQ74949.1"/>
    <property type="molecule type" value="Genomic_DNA"/>
</dbReference>
<accession>A0A2H0KS22</accession>
<evidence type="ECO:0000256" key="2">
    <source>
        <dbReference type="ARBA" id="ARBA00022475"/>
    </source>
</evidence>
<comment type="subcellular location">
    <subcellularLocation>
        <location evidence="1">Cell membrane</location>
        <topology evidence="1">Multi-pass membrane protein</topology>
    </subcellularLocation>
</comment>
<dbReference type="PANTHER" id="PTHR42709:SF6">
    <property type="entry name" value="UNDECAPRENYL PHOSPHATE TRANSPORTER A"/>
    <property type="match status" value="1"/>
</dbReference>
<proteinExistence type="predicted"/>
<evidence type="ECO:0000313" key="9">
    <source>
        <dbReference type="Proteomes" id="UP000229317"/>
    </source>
</evidence>
<dbReference type="PANTHER" id="PTHR42709">
    <property type="entry name" value="ALKALINE PHOSPHATASE LIKE PROTEIN"/>
    <property type="match status" value="1"/>
</dbReference>
<dbReference type="Proteomes" id="UP000229317">
    <property type="component" value="Unassembled WGS sequence"/>
</dbReference>
<evidence type="ECO:0000256" key="3">
    <source>
        <dbReference type="ARBA" id="ARBA00022692"/>
    </source>
</evidence>
<keyword evidence="3 6" id="KW-0812">Transmembrane</keyword>
<evidence type="ECO:0000259" key="7">
    <source>
        <dbReference type="Pfam" id="PF09335"/>
    </source>
</evidence>
<feature type="transmembrane region" description="Helical" evidence="6">
    <location>
        <begin position="21"/>
        <end position="45"/>
    </location>
</feature>
<dbReference type="GO" id="GO:0005886">
    <property type="term" value="C:plasma membrane"/>
    <property type="evidence" value="ECO:0007669"/>
    <property type="project" value="UniProtKB-SubCell"/>
</dbReference>
<comment type="caution">
    <text evidence="8">The sequence shown here is derived from an EMBL/GenBank/DDBJ whole genome shotgun (WGS) entry which is preliminary data.</text>
</comment>
<protein>
    <recommendedName>
        <fullName evidence="7">VTT domain-containing protein</fullName>
    </recommendedName>
</protein>
<dbReference type="AlphaFoldDB" id="A0A2H0KS22"/>
<feature type="transmembrane region" description="Helical" evidence="6">
    <location>
        <begin position="51"/>
        <end position="70"/>
    </location>
</feature>
<evidence type="ECO:0000256" key="6">
    <source>
        <dbReference type="SAM" id="Phobius"/>
    </source>
</evidence>
<evidence type="ECO:0000256" key="4">
    <source>
        <dbReference type="ARBA" id="ARBA00022989"/>
    </source>
</evidence>
<evidence type="ECO:0000256" key="1">
    <source>
        <dbReference type="ARBA" id="ARBA00004651"/>
    </source>
</evidence>
<dbReference type="Pfam" id="PF09335">
    <property type="entry name" value="VTT_dom"/>
    <property type="match status" value="1"/>
</dbReference>